<accession>A0ABM0YWF4</accession>
<organism evidence="3 4">
    <name type="scientific">Camelina sativa</name>
    <name type="common">False flax</name>
    <name type="synonym">Myagrum sativum</name>
    <dbReference type="NCBI Taxonomy" id="90675"/>
    <lineage>
        <taxon>Eukaryota</taxon>
        <taxon>Viridiplantae</taxon>
        <taxon>Streptophyta</taxon>
        <taxon>Embryophyta</taxon>
        <taxon>Tracheophyta</taxon>
        <taxon>Spermatophyta</taxon>
        <taxon>Magnoliopsida</taxon>
        <taxon>eudicotyledons</taxon>
        <taxon>Gunneridae</taxon>
        <taxon>Pentapetalae</taxon>
        <taxon>rosids</taxon>
        <taxon>malvids</taxon>
        <taxon>Brassicales</taxon>
        <taxon>Brassicaceae</taxon>
        <taxon>Camelineae</taxon>
        <taxon>Camelina</taxon>
    </lineage>
</organism>
<reference evidence="3" key="1">
    <citation type="journal article" date="2014" name="Nat. Commun.">
        <title>The emerging biofuel crop Camelina sativa retains a highly undifferentiated hexaploid genome structure.</title>
        <authorList>
            <person name="Kagale S."/>
            <person name="Koh C."/>
            <person name="Nixon J."/>
            <person name="Bollina V."/>
            <person name="Clarke W.E."/>
            <person name="Tuteja R."/>
            <person name="Spillane C."/>
            <person name="Robinson S.J."/>
            <person name="Links M.G."/>
            <person name="Clarke C."/>
            <person name="Higgins E.E."/>
            <person name="Huebert T."/>
            <person name="Sharpe A.G."/>
            <person name="Parkin I.A."/>
        </authorList>
    </citation>
    <scope>NUCLEOTIDE SEQUENCE [LARGE SCALE GENOMIC DNA]</scope>
    <source>
        <strain evidence="3">cv. DH55</strain>
    </source>
</reference>
<dbReference type="PANTHER" id="PTHR15503:SF45">
    <property type="entry name" value="RNA-DIRECTED DNA POLYMERASE HOMOLOG"/>
    <property type="match status" value="1"/>
</dbReference>
<dbReference type="RefSeq" id="XP_010506862.1">
    <property type="nucleotide sequence ID" value="XM_010508560.1"/>
</dbReference>
<feature type="domain" description="Retrotransposon gag" evidence="2">
    <location>
        <begin position="171"/>
        <end position="260"/>
    </location>
</feature>
<dbReference type="CDD" id="cd00303">
    <property type="entry name" value="retropepsin_like"/>
    <property type="match status" value="1"/>
</dbReference>
<feature type="compositionally biased region" description="Basic and acidic residues" evidence="1">
    <location>
        <begin position="43"/>
        <end position="55"/>
    </location>
</feature>
<gene>
    <name evidence="4" type="primary">LOC104783401</name>
</gene>
<evidence type="ECO:0000259" key="2">
    <source>
        <dbReference type="Pfam" id="PF03732"/>
    </source>
</evidence>
<dbReference type="Pfam" id="PF08284">
    <property type="entry name" value="RVP_2"/>
    <property type="match status" value="1"/>
</dbReference>
<dbReference type="InterPro" id="IPR005162">
    <property type="entry name" value="Retrotrans_gag_dom"/>
</dbReference>
<evidence type="ECO:0000313" key="3">
    <source>
        <dbReference type="Proteomes" id="UP000694864"/>
    </source>
</evidence>
<dbReference type="InterPro" id="IPR021109">
    <property type="entry name" value="Peptidase_aspartic_dom_sf"/>
</dbReference>
<dbReference type="Gene3D" id="2.40.70.10">
    <property type="entry name" value="Acid Proteases"/>
    <property type="match status" value="1"/>
</dbReference>
<dbReference type="Proteomes" id="UP000694864">
    <property type="component" value="Chromosome 4"/>
</dbReference>
<dbReference type="InterPro" id="IPR032567">
    <property type="entry name" value="RTL1-rel"/>
</dbReference>
<dbReference type="Pfam" id="PF03732">
    <property type="entry name" value="Retrotrans_gag"/>
    <property type="match status" value="1"/>
</dbReference>
<dbReference type="PANTHER" id="PTHR15503">
    <property type="entry name" value="LDOC1 RELATED"/>
    <property type="match status" value="1"/>
</dbReference>
<feature type="region of interest" description="Disordered" evidence="1">
    <location>
        <begin position="1"/>
        <end position="72"/>
    </location>
</feature>
<keyword evidence="3" id="KW-1185">Reference proteome</keyword>
<evidence type="ECO:0000313" key="4">
    <source>
        <dbReference type="RefSeq" id="XP_010506862.1"/>
    </source>
</evidence>
<sequence length="508" mass="57252">MGKSNKENKRKGKEVADEITNAAETLGDAEGGNKDAQNPARHVAGEKQPNNDKSESSGATDVNGQQNVVPSSQEQWETMKAMMAQLDVLTKALVPDPVVPAVRSEIIKVSPIDSPRKRRGYLDALEHMSRLKTKHFPGSSDPIVADEWRSGLVMNFNSTRCPKEYQKDIDVHFLEEEAHDRWVLVVKRKGGQVITYVDFEKEFNMKFFPPEAWDRLESAYLNLIQGDMTVRAYDAEFNRLVGKEIEVEKAQVCHFICGLRVHIHNHCVNGVFNSVVEVVERAAMIEAGLEEEKQLRRERVSSRSTNPVKTIDRKRKLDKVDNARSDAKFKECRNCGKYHSGSCWRVVGHVFVVEARIMRSGTVQGWKMAMGQGPASCAEKRDILRGNVRSLTRADRTISVGTVARNLYRHHQRDRLLHHACMNCPRKILLQITGRLLGKVSSHIGYGLVRAAGGQVMYPYGVVRGISVIVNGVDMPTDLIIVPLMKHDVILGMDWLGKYKAYIDYHRG</sequence>
<feature type="compositionally biased region" description="Polar residues" evidence="1">
    <location>
        <begin position="56"/>
        <end position="72"/>
    </location>
</feature>
<dbReference type="GeneID" id="104783401"/>
<reference evidence="4" key="2">
    <citation type="submission" date="2025-08" db="UniProtKB">
        <authorList>
            <consortium name="RefSeq"/>
        </authorList>
    </citation>
    <scope>IDENTIFICATION</scope>
    <source>
        <tissue evidence="4">Leaf</tissue>
    </source>
</reference>
<proteinExistence type="predicted"/>
<protein>
    <submittedName>
        <fullName evidence="4">Uncharacterized protein LOC104783401</fullName>
    </submittedName>
</protein>
<evidence type="ECO:0000256" key="1">
    <source>
        <dbReference type="SAM" id="MobiDB-lite"/>
    </source>
</evidence>
<name>A0ABM0YWF4_CAMSA</name>